<organism evidence="7 8">
    <name type="scientific">Bizionia hallyeonensis</name>
    <dbReference type="NCBI Taxonomy" id="1123757"/>
    <lineage>
        <taxon>Bacteria</taxon>
        <taxon>Pseudomonadati</taxon>
        <taxon>Bacteroidota</taxon>
        <taxon>Flavobacteriia</taxon>
        <taxon>Flavobacteriales</taxon>
        <taxon>Flavobacteriaceae</taxon>
        <taxon>Bizionia</taxon>
    </lineage>
</organism>
<dbReference type="Gene3D" id="1.10.287.1260">
    <property type="match status" value="1"/>
</dbReference>
<dbReference type="Pfam" id="PF00924">
    <property type="entry name" value="MS_channel_2nd"/>
    <property type="match status" value="1"/>
</dbReference>
<dbReference type="EMBL" id="JBHSLA010000002">
    <property type="protein sequence ID" value="MFC5194859.1"/>
    <property type="molecule type" value="Genomic_DNA"/>
</dbReference>
<dbReference type="InterPro" id="IPR045275">
    <property type="entry name" value="MscS_archaea/bacteria_type"/>
</dbReference>
<name>A0ABW0C3R9_9FLAO</name>
<feature type="domain" description="Mechanosensitive ion channel MscS" evidence="6">
    <location>
        <begin position="101"/>
        <end position="166"/>
    </location>
</feature>
<dbReference type="InterPro" id="IPR006685">
    <property type="entry name" value="MscS_channel_2nd"/>
</dbReference>
<dbReference type="SUPFAM" id="SSF50182">
    <property type="entry name" value="Sm-like ribonucleoproteins"/>
    <property type="match status" value="1"/>
</dbReference>
<protein>
    <submittedName>
        <fullName evidence="7">Mechanosensitive ion channel domain-containing protein</fullName>
    </submittedName>
</protein>
<feature type="transmembrane region" description="Helical" evidence="5">
    <location>
        <begin position="15"/>
        <end position="32"/>
    </location>
</feature>
<evidence type="ECO:0000256" key="5">
    <source>
        <dbReference type="SAM" id="Phobius"/>
    </source>
</evidence>
<reference evidence="8" key="1">
    <citation type="journal article" date="2019" name="Int. J. Syst. Evol. Microbiol.">
        <title>The Global Catalogue of Microorganisms (GCM) 10K type strain sequencing project: providing services to taxonomists for standard genome sequencing and annotation.</title>
        <authorList>
            <consortium name="The Broad Institute Genomics Platform"/>
            <consortium name="The Broad Institute Genome Sequencing Center for Infectious Disease"/>
            <person name="Wu L."/>
            <person name="Ma J."/>
        </authorList>
    </citation>
    <scope>NUCLEOTIDE SEQUENCE [LARGE SCALE GENOMIC DNA]</scope>
    <source>
        <strain evidence="8">JCM 17978</strain>
    </source>
</reference>
<evidence type="ECO:0000259" key="6">
    <source>
        <dbReference type="Pfam" id="PF00924"/>
    </source>
</evidence>
<keyword evidence="8" id="KW-1185">Reference proteome</keyword>
<feature type="transmembrane region" description="Helical" evidence="5">
    <location>
        <begin position="80"/>
        <end position="102"/>
    </location>
</feature>
<keyword evidence="2 5" id="KW-0812">Transmembrane</keyword>
<proteinExistence type="predicted"/>
<evidence type="ECO:0000256" key="1">
    <source>
        <dbReference type="ARBA" id="ARBA00004370"/>
    </source>
</evidence>
<dbReference type="InterPro" id="IPR010920">
    <property type="entry name" value="LSM_dom_sf"/>
</dbReference>
<evidence type="ECO:0000313" key="7">
    <source>
        <dbReference type="EMBL" id="MFC5194859.1"/>
    </source>
</evidence>
<feature type="transmembrane region" description="Helical" evidence="5">
    <location>
        <begin position="53"/>
        <end position="74"/>
    </location>
</feature>
<evidence type="ECO:0000256" key="4">
    <source>
        <dbReference type="ARBA" id="ARBA00023136"/>
    </source>
</evidence>
<evidence type="ECO:0000256" key="3">
    <source>
        <dbReference type="ARBA" id="ARBA00022989"/>
    </source>
</evidence>
<comment type="caution">
    <text evidence="7">The sequence shown here is derived from an EMBL/GenBank/DDBJ whole genome shotgun (WGS) entry which is preliminary data.</text>
</comment>
<dbReference type="PANTHER" id="PTHR30221:SF8">
    <property type="entry name" value="SMALL-CONDUCTANCE MECHANOSENSITIVE CHANNEL"/>
    <property type="match status" value="1"/>
</dbReference>
<keyword evidence="4 5" id="KW-0472">Membrane</keyword>
<accession>A0ABW0C3R9</accession>
<dbReference type="InterPro" id="IPR023408">
    <property type="entry name" value="MscS_beta-dom_sf"/>
</dbReference>
<comment type="subcellular location">
    <subcellularLocation>
        <location evidence="1">Membrane</location>
    </subcellularLocation>
</comment>
<dbReference type="RefSeq" id="WP_248400232.1">
    <property type="nucleotide sequence ID" value="NZ_JBHSLA010000002.1"/>
</dbReference>
<evidence type="ECO:0000256" key="2">
    <source>
        <dbReference type="ARBA" id="ARBA00022692"/>
    </source>
</evidence>
<dbReference type="Proteomes" id="UP001596162">
    <property type="component" value="Unassembled WGS sequence"/>
</dbReference>
<evidence type="ECO:0000313" key="8">
    <source>
        <dbReference type="Proteomes" id="UP001596162"/>
    </source>
</evidence>
<keyword evidence="3 5" id="KW-1133">Transmembrane helix</keyword>
<sequence>MLLFIQFFKNYESEILGSIILLLVLLIIRYIARKLIKKIGHKAGINDARIHLISRYATATLILIWLLIETIIFGAQFEEIAVVFSSVFAVIGIALFAIWSILSNITSGIIMFFNFPYKVGDKIMIHDKDFPIEAIIEDIAAFQLHLRLDNGDLVTYPNNLILQKPVTLLKKDAIVLPQDDGTDAV</sequence>
<dbReference type="Gene3D" id="2.30.30.60">
    <property type="match status" value="1"/>
</dbReference>
<gene>
    <name evidence="7" type="ORF">ACFPH8_05915</name>
</gene>
<dbReference type="PANTHER" id="PTHR30221">
    <property type="entry name" value="SMALL-CONDUCTANCE MECHANOSENSITIVE CHANNEL"/>
    <property type="match status" value="1"/>
</dbReference>